<gene>
    <name evidence="1" type="ORF">ACFS29_15875</name>
</gene>
<dbReference type="RefSeq" id="WP_262893019.1">
    <property type="nucleotide sequence ID" value="NZ_JADILU010000017.1"/>
</dbReference>
<organism evidence="1 2">
    <name type="scientific">Psychroserpens luteus</name>
    <dbReference type="NCBI Taxonomy" id="1434066"/>
    <lineage>
        <taxon>Bacteria</taxon>
        <taxon>Pseudomonadati</taxon>
        <taxon>Bacteroidota</taxon>
        <taxon>Flavobacteriia</taxon>
        <taxon>Flavobacteriales</taxon>
        <taxon>Flavobacteriaceae</taxon>
        <taxon>Psychroserpens</taxon>
    </lineage>
</organism>
<name>A0ABW5ZZG2_9FLAO</name>
<sequence length="41" mass="5212">MYKKKPYWYRYLRYGLNCILYRLLFPVGTESDDFGKQWRKD</sequence>
<comment type="caution">
    <text evidence="1">The sequence shown here is derived from an EMBL/GenBank/DDBJ whole genome shotgun (WGS) entry which is preliminary data.</text>
</comment>
<dbReference type="Proteomes" id="UP001597548">
    <property type="component" value="Unassembled WGS sequence"/>
</dbReference>
<evidence type="ECO:0000313" key="1">
    <source>
        <dbReference type="EMBL" id="MFD2917132.1"/>
    </source>
</evidence>
<reference evidence="2" key="1">
    <citation type="journal article" date="2019" name="Int. J. Syst. Evol. Microbiol.">
        <title>The Global Catalogue of Microorganisms (GCM) 10K type strain sequencing project: providing services to taxonomists for standard genome sequencing and annotation.</title>
        <authorList>
            <consortium name="The Broad Institute Genomics Platform"/>
            <consortium name="The Broad Institute Genome Sequencing Center for Infectious Disease"/>
            <person name="Wu L."/>
            <person name="Ma J."/>
        </authorList>
    </citation>
    <scope>NUCLEOTIDE SEQUENCE [LARGE SCALE GENOMIC DNA]</scope>
    <source>
        <strain evidence="2">KCTC 32514</strain>
    </source>
</reference>
<keyword evidence="2" id="KW-1185">Reference proteome</keyword>
<protein>
    <submittedName>
        <fullName evidence="1">Uncharacterized protein</fullName>
    </submittedName>
</protein>
<accession>A0ABW5ZZG2</accession>
<proteinExistence type="predicted"/>
<evidence type="ECO:0000313" key="2">
    <source>
        <dbReference type="Proteomes" id="UP001597548"/>
    </source>
</evidence>
<dbReference type="EMBL" id="JBHUOS010000012">
    <property type="protein sequence ID" value="MFD2917132.1"/>
    <property type="molecule type" value="Genomic_DNA"/>
</dbReference>